<feature type="transmembrane region" description="Helical" evidence="7">
    <location>
        <begin position="215"/>
        <end position="237"/>
    </location>
</feature>
<dbReference type="PANTHER" id="PTHR11662">
    <property type="entry name" value="SOLUTE CARRIER FAMILY 17"/>
    <property type="match status" value="1"/>
</dbReference>
<comment type="subcellular location">
    <subcellularLocation>
        <location evidence="1">Membrane</location>
        <topology evidence="1">Multi-pass membrane protein</topology>
    </subcellularLocation>
</comment>
<feature type="transmembrane region" description="Helical" evidence="7">
    <location>
        <begin position="123"/>
        <end position="149"/>
    </location>
</feature>
<keyword evidence="4 7" id="KW-0472">Membrane</keyword>
<dbReference type="eggNOG" id="KOG2532">
    <property type="taxonomic scope" value="Eukaryota"/>
</dbReference>
<accession>A0A1Y5I665</accession>
<comment type="similarity">
    <text evidence="5">Belongs to the major facilitator superfamily. Sodium/anion cotransporter (TC 2.A.1.14) family.</text>
</comment>
<dbReference type="InterPro" id="IPR050382">
    <property type="entry name" value="MFS_Na/Anion_cotransporter"/>
</dbReference>
<feature type="compositionally biased region" description="Low complexity" evidence="6">
    <location>
        <begin position="1"/>
        <end position="10"/>
    </location>
</feature>
<feature type="region of interest" description="Disordered" evidence="6">
    <location>
        <begin position="542"/>
        <end position="563"/>
    </location>
</feature>
<feature type="transmembrane region" description="Helical" evidence="7">
    <location>
        <begin position="249"/>
        <end position="271"/>
    </location>
</feature>
<proteinExistence type="inferred from homology"/>
<dbReference type="SUPFAM" id="SSF103473">
    <property type="entry name" value="MFS general substrate transporter"/>
    <property type="match status" value="1"/>
</dbReference>
<keyword evidence="3 7" id="KW-1133">Transmembrane helix</keyword>
<feature type="transmembrane region" description="Helical" evidence="7">
    <location>
        <begin position="189"/>
        <end position="209"/>
    </location>
</feature>
<dbReference type="InterPro" id="IPR011701">
    <property type="entry name" value="MFS"/>
</dbReference>
<dbReference type="GO" id="GO:0016020">
    <property type="term" value="C:membrane"/>
    <property type="evidence" value="ECO:0007669"/>
    <property type="project" value="UniProtKB-SubCell"/>
</dbReference>
<evidence type="ECO:0000313" key="9">
    <source>
        <dbReference type="EMBL" id="OUS43714.1"/>
    </source>
</evidence>
<dbReference type="CDD" id="cd17380">
    <property type="entry name" value="MFS_SLC17A9_like"/>
    <property type="match status" value="1"/>
</dbReference>
<feature type="transmembrane region" description="Helical" evidence="7">
    <location>
        <begin position="451"/>
        <end position="471"/>
    </location>
</feature>
<reference evidence="9" key="1">
    <citation type="submission" date="2017-04" db="EMBL/GenBank/DDBJ databases">
        <title>Population genomics of picophytoplankton unveils novel chromosome hypervariability.</title>
        <authorList>
            <consortium name="DOE Joint Genome Institute"/>
            <person name="Blanc-Mathieu R."/>
            <person name="Krasovec M."/>
            <person name="Hebrard M."/>
            <person name="Yau S."/>
            <person name="Desgranges E."/>
            <person name="Martin J."/>
            <person name="Schackwitz W."/>
            <person name="Kuo A."/>
            <person name="Salin G."/>
            <person name="Donnadieu C."/>
            <person name="Desdevises Y."/>
            <person name="Sanchez-Ferandin S."/>
            <person name="Moreau H."/>
            <person name="Rivals E."/>
            <person name="Grigoriev I.V."/>
            <person name="Grimsley N."/>
            <person name="Eyre-Walker A."/>
            <person name="Piganeau G."/>
        </authorList>
    </citation>
    <scope>NUCLEOTIDE SEQUENCE [LARGE SCALE GENOMIC DNA]</scope>
    <source>
        <strain evidence="9">RCC 1115</strain>
    </source>
</reference>
<dbReference type="Pfam" id="PF07690">
    <property type="entry name" value="MFS_1"/>
    <property type="match status" value="1"/>
</dbReference>
<evidence type="ECO:0000256" key="3">
    <source>
        <dbReference type="ARBA" id="ARBA00022989"/>
    </source>
</evidence>
<dbReference type="FunFam" id="1.20.1250.20:FF:000058">
    <property type="entry name" value="ascorbate transporter, chloroplastic isoform X1"/>
    <property type="match status" value="1"/>
</dbReference>
<feature type="transmembrane region" description="Helical" evidence="7">
    <location>
        <begin position="161"/>
        <end position="182"/>
    </location>
</feature>
<evidence type="ECO:0000256" key="6">
    <source>
        <dbReference type="SAM" id="MobiDB-lite"/>
    </source>
</evidence>
<feature type="transmembrane region" description="Helical" evidence="7">
    <location>
        <begin position="426"/>
        <end position="445"/>
    </location>
</feature>
<feature type="domain" description="Major facilitator superfamily (MFS) profile" evidence="8">
    <location>
        <begin position="123"/>
        <end position="540"/>
    </location>
</feature>
<dbReference type="PROSITE" id="PS50850">
    <property type="entry name" value="MFS"/>
    <property type="match status" value="1"/>
</dbReference>
<sequence length="563" mass="60502">MFAAASTAARGDARAHGGASTSVRRVSSTWASVGARWGRETRVVREGTDARGMRRRARGARVVVDAASEEREIVRKASTRVGVSRSRSIEPEIPEDEDWEFEFPKSPGDVTTLWRGCPSRYRILFVTVFAFVVCNMDKVNISVAIIPMARDFGWTSTQAGFIQSAFFYGFAVSQLPGGFLSTKLGGTKVLPFGMLILSLATLVIPVFGVDEKSIFLARVLVGLGEGVAPSAATDIIARSVSVSERSRAVGFVFSGFNLGSVLGLGVAPILIDLTNWRTVFAIFGSCGLVWSAWAMRVYGDGGMVDESKNYDPVEGLQGRRVFTIDKKAMERGEAIPEDPPIPWGEFISNPSVRALMYVHYCQNWGFYVLLAWLPTYFTDELGVTLTNASLLTLLPPLANVAMASVSGPTADKLIRTGMDITRVRKTMQAVAFLGPATAMSTAAVLDQPVATVGLLTLGIALGAFSYAGLYSNHQDLSPKYASILLGMTNTCGALPGVIGVPLTGYLIRETGNWELSMFLPAIFFYITGTAVFAKYGSGERQAFSGQPMPLPGESPEPSDSGGH</sequence>
<feature type="transmembrane region" description="Helical" evidence="7">
    <location>
        <begin position="483"/>
        <end position="507"/>
    </location>
</feature>
<dbReference type="EMBL" id="KZ155827">
    <property type="protein sequence ID" value="OUS43714.1"/>
    <property type="molecule type" value="Genomic_DNA"/>
</dbReference>
<protein>
    <submittedName>
        <fullName evidence="9">Major facilitator superfamily domain-containing protein</fullName>
    </submittedName>
</protein>
<dbReference type="InterPro" id="IPR020846">
    <property type="entry name" value="MFS_dom"/>
</dbReference>
<evidence type="ECO:0000256" key="2">
    <source>
        <dbReference type="ARBA" id="ARBA00022692"/>
    </source>
</evidence>
<dbReference type="PANTHER" id="PTHR11662:SF243">
    <property type="entry name" value="ANION TRANSPORTER 6, CHLOROPLASTIC-RELATED"/>
    <property type="match status" value="1"/>
</dbReference>
<dbReference type="InterPro" id="IPR036259">
    <property type="entry name" value="MFS_trans_sf"/>
</dbReference>
<dbReference type="AlphaFoldDB" id="A0A1Y5I665"/>
<dbReference type="InterPro" id="IPR044777">
    <property type="entry name" value="SLC17A9-like"/>
</dbReference>
<dbReference type="Gene3D" id="1.20.1250.20">
    <property type="entry name" value="MFS general substrate transporter like domains"/>
    <property type="match status" value="2"/>
</dbReference>
<evidence type="ECO:0000256" key="4">
    <source>
        <dbReference type="ARBA" id="ARBA00023136"/>
    </source>
</evidence>
<evidence type="ECO:0000259" key="8">
    <source>
        <dbReference type="PROSITE" id="PS50850"/>
    </source>
</evidence>
<evidence type="ECO:0000256" key="1">
    <source>
        <dbReference type="ARBA" id="ARBA00004141"/>
    </source>
</evidence>
<evidence type="ECO:0000256" key="5">
    <source>
        <dbReference type="ARBA" id="ARBA00024362"/>
    </source>
</evidence>
<keyword evidence="2 7" id="KW-0812">Transmembrane</keyword>
<evidence type="ECO:0000256" key="7">
    <source>
        <dbReference type="SAM" id="Phobius"/>
    </source>
</evidence>
<name>A0A1Y5I665_OSTTA</name>
<feature type="region of interest" description="Disordered" evidence="6">
    <location>
        <begin position="1"/>
        <end position="25"/>
    </location>
</feature>
<dbReference type="Proteomes" id="UP000195557">
    <property type="component" value="Unassembled WGS sequence"/>
</dbReference>
<dbReference type="GO" id="GO:0005315">
    <property type="term" value="F:phosphate transmembrane transporter activity"/>
    <property type="evidence" value="ECO:0007669"/>
    <property type="project" value="UniProtKB-ARBA"/>
</dbReference>
<organism evidence="9">
    <name type="scientific">Ostreococcus tauri</name>
    <name type="common">Marine green alga</name>
    <dbReference type="NCBI Taxonomy" id="70448"/>
    <lineage>
        <taxon>Eukaryota</taxon>
        <taxon>Viridiplantae</taxon>
        <taxon>Chlorophyta</taxon>
        <taxon>Mamiellophyceae</taxon>
        <taxon>Mamiellales</taxon>
        <taxon>Bathycoccaceae</taxon>
        <taxon>Ostreococcus</taxon>
    </lineage>
</organism>
<dbReference type="FunFam" id="1.20.1250.20:FF:000272">
    <property type="entry name" value="Probable anion transporter 6, chloroplastic"/>
    <property type="match status" value="1"/>
</dbReference>
<feature type="transmembrane region" description="Helical" evidence="7">
    <location>
        <begin position="277"/>
        <end position="298"/>
    </location>
</feature>
<gene>
    <name evidence="9" type="ORF">BE221DRAFT_195587</name>
</gene>
<feature type="transmembrane region" description="Helical" evidence="7">
    <location>
        <begin position="513"/>
        <end position="533"/>
    </location>
</feature>